<dbReference type="InterPro" id="IPR002110">
    <property type="entry name" value="Ankyrin_rpt"/>
</dbReference>
<reference evidence="15" key="1">
    <citation type="journal article" date="2014" name="Nat. Genet.">
        <title>Genome of the human hookworm Necator americanus.</title>
        <authorList>
            <person name="Tang Y.T."/>
            <person name="Gao X."/>
            <person name="Rosa B.A."/>
            <person name="Abubucker S."/>
            <person name="Hallsworth-Pepin K."/>
            <person name="Martin J."/>
            <person name="Tyagi R."/>
            <person name="Heizer E."/>
            <person name="Zhang X."/>
            <person name="Bhonagiri-Palsikar V."/>
            <person name="Minx P."/>
            <person name="Warren W.C."/>
            <person name="Wang Q."/>
            <person name="Zhan B."/>
            <person name="Hotez P.J."/>
            <person name="Sternberg P.W."/>
            <person name="Dougall A."/>
            <person name="Gaze S.T."/>
            <person name="Mulvenna J."/>
            <person name="Sotillo J."/>
            <person name="Ranganathan S."/>
            <person name="Rabelo E.M."/>
            <person name="Wilson R.K."/>
            <person name="Felgner P.L."/>
            <person name="Bethony J."/>
            <person name="Hawdon J.M."/>
            <person name="Gasser R.B."/>
            <person name="Loukas A."/>
            <person name="Mitreva M."/>
        </authorList>
    </citation>
    <scope>NUCLEOTIDE SEQUENCE [LARGE SCALE GENOMIC DNA]</scope>
</reference>
<dbReference type="SMART" id="SM00248">
    <property type="entry name" value="ANK"/>
    <property type="match status" value="4"/>
</dbReference>
<keyword evidence="2 8" id="KW-0328">Glycosyltransferase</keyword>
<dbReference type="PROSITE" id="PS51060">
    <property type="entry name" value="PARP_ALPHA_HD"/>
    <property type="match status" value="1"/>
</dbReference>
<dbReference type="Pfam" id="PF02877">
    <property type="entry name" value="PARP_reg"/>
    <property type="match status" value="1"/>
</dbReference>
<dbReference type="CDD" id="cd07997">
    <property type="entry name" value="WGR_PARP"/>
    <property type="match status" value="1"/>
</dbReference>
<keyword evidence="4" id="KW-0548">Nucleotidyltransferase</keyword>
<keyword evidence="7" id="KW-0040">ANK repeat</keyword>
<feature type="repeat" description="ANK" evidence="7">
    <location>
        <begin position="50"/>
        <end position="82"/>
    </location>
</feature>
<dbReference type="GO" id="GO:0003950">
    <property type="term" value="F:NAD+ poly-ADP-ribosyltransferase activity"/>
    <property type="evidence" value="ECO:0007669"/>
    <property type="project" value="UniProtKB-UniRule"/>
</dbReference>
<dbReference type="GO" id="GO:0005730">
    <property type="term" value="C:nucleolus"/>
    <property type="evidence" value="ECO:0007669"/>
    <property type="project" value="TreeGrafter"/>
</dbReference>
<dbReference type="SUPFAM" id="SSF47587">
    <property type="entry name" value="Domain of poly(ADP-ribose) polymerase"/>
    <property type="match status" value="1"/>
</dbReference>
<dbReference type="PROSITE" id="PS50297">
    <property type="entry name" value="ANK_REP_REGION"/>
    <property type="match status" value="1"/>
</dbReference>
<dbReference type="Pfam" id="PF12796">
    <property type="entry name" value="Ank_2"/>
    <property type="match status" value="1"/>
</dbReference>
<feature type="region of interest" description="Disordered" evidence="10">
    <location>
        <begin position="322"/>
        <end position="383"/>
    </location>
</feature>
<dbReference type="Gene3D" id="1.25.40.20">
    <property type="entry name" value="Ankyrin repeat-containing domain"/>
    <property type="match status" value="2"/>
</dbReference>
<evidence type="ECO:0000256" key="4">
    <source>
        <dbReference type="ARBA" id="ARBA00022695"/>
    </source>
</evidence>
<dbReference type="PROSITE" id="PS51977">
    <property type="entry name" value="WGR"/>
    <property type="match status" value="1"/>
</dbReference>
<dbReference type="InterPro" id="IPR012317">
    <property type="entry name" value="Poly(ADP-ribose)pol_cat_dom"/>
</dbReference>
<evidence type="ECO:0000256" key="3">
    <source>
        <dbReference type="ARBA" id="ARBA00022679"/>
    </source>
</evidence>
<dbReference type="OrthoDB" id="5833044at2759"/>
<feature type="domain" description="WGR" evidence="13">
    <location>
        <begin position="527"/>
        <end position="624"/>
    </location>
</feature>
<dbReference type="EMBL" id="KI658534">
    <property type="protein sequence ID" value="ETN82209.1"/>
    <property type="molecule type" value="Genomic_DNA"/>
</dbReference>
<evidence type="ECO:0000259" key="13">
    <source>
        <dbReference type="PROSITE" id="PS51977"/>
    </source>
</evidence>
<dbReference type="GO" id="GO:0016779">
    <property type="term" value="F:nucleotidyltransferase activity"/>
    <property type="evidence" value="ECO:0007669"/>
    <property type="project" value="UniProtKB-KW"/>
</dbReference>
<keyword evidence="6" id="KW-0539">Nucleus</keyword>
<dbReference type="Gene3D" id="3.90.228.10">
    <property type="match status" value="2"/>
</dbReference>
<evidence type="ECO:0000256" key="9">
    <source>
        <dbReference type="SAM" id="Coils"/>
    </source>
</evidence>
<dbReference type="PROSITE" id="PS50088">
    <property type="entry name" value="ANK_REPEAT"/>
    <property type="match status" value="1"/>
</dbReference>
<dbReference type="GO" id="GO:0070212">
    <property type="term" value="P:protein poly-ADP-ribosylation"/>
    <property type="evidence" value="ECO:0007669"/>
    <property type="project" value="TreeGrafter"/>
</dbReference>
<organism evidence="14 15">
    <name type="scientific">Necator americanus</name>
    <name type="common">Human hookworm</name>
    <dbReference type="NCBI Taxonomy" id="51031"/>
    <lineage>
        <taxon>Eukaryota</taxon>
        <taxon>Metazoa</taxon>
        <taxon>Ecdysozoa</taxon>
        <taxon>Nematoda</taxon>
        <taxon>Chromadorea</taxon>
        <taxon>Rhabditida</taxon>
        <taxon>Rhabditina</taxon>
        <taxon>Rhabditomorpha</taxon>
        <taxon>Strongyloidea</taxon>
        <taxon>Ancylostomatidae</taxon>
        <taxon>Bunostominae</taxon>
        <taxon>Necator</taxon>
    </lineage>
</organism>
<feature type="non-terminal residue" evidence="14">
    <location>
        <position position="1"/>
    </location>
</feature>
<comment type="subcellular location">
    <subcellularLocation>
        <location evidence="1">Nucleus</location>
    </subcellularLocation>
</comment>
<feature type="compositionally biased region" description="Basic residues" evidence="10">
    <location>
        <begin position="373"/>
        <end position="382"/>
    </location>
</feature>
<dbReference type="InterPro" id="IPR008893">
    <property type="entry name" value="WGR_domain"/>
</dbReference>
<dbReference type="SUPFAM" id="SSF48403">
    <property type="entry name" value="Ankyrin repeat"/>
    <property type="match status" value="1"/>
</dbReference>
<dbReference type="EC" id="2.4.2.-" evidence="8"/>
<evidence type="ECO:0000256" key="5">
    <source>
        <dbReference type="ARBA" id="ARBA00023027"/>
    </source>
</evidence>
<feature type="coiled-coil region" evidence="9">
    <location>
        <begin position="688"/>
        <end position="715"/>
    </location>
</feature>
<evidence type="ECO:0000256" key="7">
    <source>
        <dbReference type="PROSITE-ProRule" id="PRU00023"/>
    </source>
</evidence>
<evidence type="ECO:0000313" key="15">
    <source>
        <dbReference type="Proteomes" id="UP000053676"/>
    </source>
</evidence>
<dbReference type="InterPro" id="IPR050800">
    <property type="entry name" value="ARTD/PARP"/>
</dbReference>
<evidence type="ECO:0000256" key="2">
    <source>
        <dbReference type="ARBA" id="ARBA00022676"/>
    </source>
</evidence>
<dbReference type="Pfam" id="PF05406">
    <property type="entry name" value="WGR"/>
    <property type="match status" value="1"/>
</dbReference>
<dbReference type="InterPro" id="IPR036616">
    <property type="entry name" value="Poly(ADP-ribose)pol_reg_dom_sf"/>
</dbReference>
<feature type="compositionally biased region" description="Acidic residues" evidence="10">
    <location>
        <begin position="357"/>
        <end position="366"/>
    </location>
</feature>
<feature type="domain" description="PARP alpha-helical" evidence="12">
    <location>
        <begin position="645"/>
        <end position="769"/>
    </location>
</feature>
<proteinExistence type="predicted"/>
<keyword evidence="9" id="KW-0175">Coiled coil</keyword>
<name>W2TKR5_NECAM</name>
<dbReference type="AlphaFoldDB" id="W2TKR5"/>
<dbReference type="KEGG" id="nai:NECAME_08083"/>
<dbReference type="SUPFAM" id="SSF142921">
    <property type="entry name" value="WGR domain-like"/>
    <property type="match status" value="1"/>
</dbReference>
<evidence type="ECO:0000256" key="1">
    <source>
        <dbReference type="ARBA" id="ARBA00004123"/>
    </source>
</evidence>
<dbReference type="GO" id="GO:1990404">
    <property type="term" value="F:NAD+-protein mono-ADP-ribosyltransferase activity"/>
    <property type="evidence" value="ECO:0007669"/>
    <property type="project" value="TreeGrafter"/>
</dbReference>
<gene>
    <name evidence="14" type="ORF">NECAME_08083</name>
</gene>
<protein>
    <recommendedName>
        <fullName evidence="8">Poly [ADP-ribose] polymerase</fullName>
        <shortName evidence="8">PARP</shortName>
        <ecNumber evidence="8">2.4.2.-</ecNumber>
    </recommendedName>
</protein>
<dbReference type="OMA" id="ENQRFLW"/>
<dbReference type="STRING" id="51031.W2TKR5"/>
<sequence>FGRTPLHYAFASREQLLKGAFADALRDPIAVVSILARNMTKQQLDLADCDGNTVLHLAAFKNANICAVTLIRKGASVTIKNKDGNTPLAVAVLHGRQAVALTLIQAESNVTEQVFPPKSAQLEVELWKWAGAKEQKDEVKVSTIPAQIIAKGGGWEAMVYVLMDALGTNLTSLVQMIDASLKECQYNLANQLTKSLQARLLGKKLPKSEYDLLLTFAQHFRGDLAEDGVEYAVLNRLYALGSEVITDGVSRPLEAVVLNGKWPLYLHFKARAGKAWTGLRPSQPTMGPLRNAVLRASKGRDDFADGVIRELAALPHFSSLLGKGRKRKASESENDERAESEDGSEGGAESNRSVGDADADEEQDGNEQERRTPPPKKTKIYNKKLDLMASDKKGKNILHYMVEPIQWENTDLLGQLHKEAPAKIKQLLQEKNKDGNTPLDIAMKTKQRKFAAAIRSILGSAAKKAKISNGIGSDLPDVSDLACRYNVNEDSKMFIEQWQVENEMDSEPETPKPSSLSGYSETAELVRCPVTNQFMAGVLNKTDLNYGRYGFHNFYRIELMKRRDTDLWILFTNWGRIGQGVGEYQTTPFSNMDTAMKEFKTVWRSKTGQDWGPLDKFQMLPKKYRLVETTKRISNMSEITISCKERKEEDMIRRTIQDISNPEKLKDYAKQICWNIKCPFGHVTEAAIERARAVLDQCEQNVQDLEKTLQKEGHTDMDRELSGEFYQNLPVGDFEYGAVTVFDNIEEINRTRGALNQLTEVEVATRLLTASAHRADIDRISYISAALECRFTEMSPSDNMSQKILRYIHSTGGAGEKIKGILEVSPRKATLNFEKFVDDENQRFLWHGTKAVNLLSILKDGFLVDPRNTSITGRLFGDIEEINRTRGALNQLTEVEVATRLLTASAHRADIDRISYISAALECRFTEMSPSDNMSQKILRYIHSTGGAGEKIKGILEVSPRKATLNFEKFVDDENQRFLWHGTKAVNLLSILKDGFLVDPRNTSITGRLFGDGVYLADAFEKSTHYCQTSAKNYRYMILCRVALGKNYVLKSWDYSYNDQMPAGYDSLQVIGQKYPKTSITINGVAMPLCDFGDHSSNRYSALEFSEYIVRDSARVLPQYLVIFQ</sequence>
<dbReference type="InterPro" id="IPR036930">
    <property type="entry name" value="WGR_dom_sf"/>
</dbReference>
<keyword evidence="5 8" id="KW-0520">NAD</keyword>
<evidence type="ECO:0000256" key="10">
    <source>
        <dbReference type="SAM" id="MobiDB-lite"/>
    </source>
</evidence>
<dbReference type="Pfam" id="PF00644">
    <property type="entry name" value="PARP"/>
    <property type="match status" value="2"/>
</dbReference>
<accession>W2TKR5</accession>
<evidence type="ECO:0000313" key="14">
    <source>
        <dbReference type="EMBL" id="ETN82209.1"/>
    </source>
</evidence>
<evidence type="ECO:0000259" key="11">
    <source>
        <dbReference type="PROSITE" id="PS51059"/>
    </source>
</evidence>
<evidence type="ECO:0000256" key="8">
    <source>
        <dbReference type="RuleBase" id="RU362114"/>
    </source>
</evidence>
<evidence type="ECO:0000259" key="12">
    <source>
        <dbReference type="PROSITE" id="PS51060"/>
    </source>
</evidence>
<dbReference type="InterPro" id="IPR004102">
    <property type="entry name" value="Poly(ADP-ribose)pol_reg_dom"/>
</dbReference>
<dbReference type="Gene3D" id="1.20.142.10">
    <property type="entry name" value="Poly(ADP-ribose) polymerase, regulatory domain"/>
    <property type="match status" value="1"/>
</dbReference>
<evidence type="ECO:0000256" key="6">
    <source>
        <dbReference type="ARBA" id="ARBA00023242"/>
    </source>
</evidence>
<dbReference type="GO" id="GO:0006302">
    <property type="term" value="P:double-strand break repair"/>
    <property type="evidence" value="ECO:0007669"/>
    <property type="project" value="TreeGrafter"/>
</dbReference>
<dbReference type="PANTHER" id="PTHR10459">
    <property type="entry name" value="DNA LIGASE"/>
    <property type="match status" value="1"/>
</dbReference>
<dbReference type="PROSITE" id="PS51059">
    <property type="entry name" value="PARP_CATALYTIC"/>
    <property type="match status" value="1"/>
</dbReference>
<dbReference type="PANTHER" id="PTHR10459:SF117">
    <property type="entry name" value="POLY [ADP-RIBOSE] POLYMERASE TANKYRASE"/>
    <property type="match status" value="1"/>
</dbReference>
<keyword evidence="15" id="KW-1185">Reference proteome</keyword>
<dbReference type="InterPro" id="IPR036770">
    <property type="entry name" value="Ankyrin_rpt-contain_sf"/>
</dbReference>
<dbReference type="Proteomes" id="UP000053676">
    <property type="component" value="Unassembled WGS sequence"/>
</dbReference>
<keyword evidence="3 8" id="KW-0808">Transferase</keyword>
<dbReference type="SMART" id="SM00773">
    <property type="entry name" value="WGR"/>
    <property type="match status" value="1"/>
</dbReference>
<feature type="domain" description="PARP catalytic" evidence="11">
    <location>
        <begin position="912"/>
        <end position="1125"/>
    </location>
</feature>
<dbReference type="SUPFAM" id="SSF56399">
    <property type="entry name" value="ADP-ribosylation"/>
    <property type="match status" value="2"/>
</dbReference>